<organism evidence="2">
    <name type="scientific">Leptotrichia alba</name>
    <dbReference type="NCBI Taxonomy" id="3239304"/>
    <lineage>
        <taxon>Bacteria</taxon>
        <taxon>Fusobacteriati</taxon>
        <taxon>Fusobacteriota</taxon>
        <taxon>Fusobacteriia</taxon>
        <taxon>Fusobacteriales</taxon>
        <taxon>Leptotrichiaceae</taxon>
        <taxon>Leptotrichia</taxon>
    </lineage>
</organism>
<gene>
    <name evidence="2" type="ORF">AB8B28_03830</name>
</gene>
<dbReference type="AlphaFoldDB" id="A0AB39V5G5"/>
<dbReference type="InterPro" id="IPR035940">
    <property type="entry name" value="CAP_sf"/>
</dbReference>
<dbReference type="Gene3D" id="3.40.33.10">
    <property type="entry name" value="CAP"/>
    <property type="match status" value="1"/>
</dbReference>
<dbReference type="KEGG" id="lala:AB8B28_03830"/>
<evidence type="ECO:0000259" key="1">
    <source>
        <dbReference type="Pfam" id="PF00188"/>
    </source>
</evidence>
<feature type="domain" description="SCP" evidence="1">
    <location>
        <begin position="64"/>
        <end position="179"/>
    </location>
</feature>
<sequence>MKNKILTIGILTLILINANIGWARNRSKPLKTIRIYINPSNIQNKINNYSSNTQINNNFQAEVVRLVNAERRKRGINPVSISNKLSSAASLRASEITQKFSHRRPDGRNFISAAESLGYTFSYIGENIAAGQKSPEDVMNIWMNSPGHRANILNPEYTEIGVGLDYANNIYGLHWVQLFGRPK</sequence>
<dbReference type="CDD" id="cd05379">
    <property type="entry name" value="CAP_bacterial"/>
    <property type="match status" value="1"/>
</dbReference>
<proteinExistence type="predicted"/>
<dbReference type="RefSeq" id="WP_369716904.1">
    <property type="nucleotide sequence ID" value="NZ_CP165647.1"/>
</dbReference>
<name>A0AB39V5G5_9FUSO</name>
<evidence type="ECO:0000313" key="2">
    <source>
        <dbReference type="EMBL" id="XDU62991.1"/>
    </source>
</evidence>
<dbReference type="SUPFAM" id="SSF55797">
    <property type="entry name" value="PR-1-like"/>
    <property type="match status" value="1"/>
</dbReference>
<dbReference type="EMBL" id="CP165647">
    <property type="protein sequence ID" value="XDU62991.1"/>
    <property type="molecule type" value="Genomic_DNA"/>
</dbReference>
<accession>A0AB39V5G5</accession>
<dbReference type="PANTHER" id="PTHR31157">
    <property type="entry name" value="SCP DOMAIN-CONTAINING PROTEIN"/>
    <property type="match status" value="1"/>
</dbReference>
<dbReference type="PANTHER" id="PTHR31157:SF1">
    <property type="entry name" value="SCP DOMAIN-CONTAINING PROTEIN"/>
    <property type="match status" value="1"/>
</dbReference>
<dbReference type="InterPro" id="IPR014044">
    <property type="entry name" value="CAP_dom"/>
</dbReference>
<reference evidence="2" key="1">
    <citation type="submission" date="2024-07" db="EMBL/GenBank/DDBJ databases">
        <authorList>
            <person name="Li X.-J."/>
            <person name="Wang X."/>
        </authorList>
    </citation>
    <scope>NUCLEOTIDE SEQUENCE</scope>
    <source>
        <strain evidence="2">HSP-536</strain>
    </source>
</reference>
<dbReference type="Pfam" id="PF00188">
    <property type="entry name" value="CAP"/>
    <property type="match status" value="1"/>
</dbReference>
<protein>
    <submittedName>
        <fullName evidence="2">CAP domain-containing protein</fullName>
    </submittedName>
</protein>